<dbReference type="GO" id="GO:0004370">
    <property type="term" value="F:glycerol kinase activity"/>
    <property type="evidence" value="ECO:0007669"/>
    <property type="project" value="TreeGrafter"/>
</dbReference>
<dbReference type="InterPro" id="IPR018485">
    <property type="entry name" value="FGGY_C"/>
</dbReference>
<evidence type="ECO:0000256" key="7">
    <source>
        <dbReference type="RuleBase" id="RU003733"/>
    </source>
</evidence>
<evidence type="ECO:0000256" key="1">
    <source>
        <dbReference type="ARBA" id="ARBA00009156"/>
    </source>
</evidence>
<evidence type="ECO:0000256" key="4">
    <source>
        <dbReference type="ARBA" id="ARBA00022777"/>
    </source>
</evidence>
<evidence type="ECO:0000256" key="5">
    <source>
        <dbReference type="ARBA" id="ARBA00022840"/>
    </source>
</evidence>
<evidence type="ECO:0000259" key="9">
    <source>
        <dbReference type="Pfam" id="PF02782"/>
    </source>
</evidence>
<keyword evidence="4 7" id="KW-0418">Kinase</keyword>
<evidence type="ECO:0000313" key="10">
    <source>
        <dbReference type="EMBL" id="GJH29413.1"/>
    </source>
</evidence>
<feature type="domain" description="Carbohydrate kinase FGGY N-terminal" evidence="8">
    <location>
        <begin position="3"/>
        <end position="249"/>
    </location>
</feature>
<evidence type="ECO:0000313" key="11">
    <source>
        <dbReference type="Proteomes" id="UP001055111"/>
    </source>
</evidence>
<keyword evidence="3" id="KW-0547">Nucleotide-binding</keyword>
<dbReference type="GO" id="GO:0005829">
    <property type="term" value="C:cytosol"/>
    <property type="evidence" value="ECO:0007669"/>
    <property type="project" value="TreeGrafter"/>
</dbReference>
<organism evidence="10 11">
    <name type="scientific">Caballeronia novacaledonica</name>
    <dbReference type="NCBI Taxonomy" id="1544861"/>
    <lineage>
        <taxon>Bacteria</taxon>
        <taxon>Pseudomonadati</taxon>
        <taxon>Pseudomonadota</taxon>
        <taxon>Betaproteobacteria</taxon>
        <taxon>Burkholderiales</taxon>
        <taxon>Burkholderiaceae</taxon>
        <taxon>Caballeronia</taxon>
    </lineage>
</organism>
<dbReference type="InterPro" id="IPR043129">
    <property type="entry name" value="ATPase_NBD"/>
</dbReference>
<protein>
    <recommendedName>
        <fullName evidence="6">ATP:glycerol 3-phosphotransferase</fullName>
    </recommendedName>
</protein>
<accession>A0AA37MJE0</accession>
<sequence>MKYVLAIDQGTSGTKALVFDSEGQVRARGFSSVPCTTPRTGFVEQDANALYDSVLKAVGECLGNFNGDRGEIVGVGISNQRETVVVWNSQGAAIAPAVSWQCQRSLGICERLKNDGFAPLIAKKTGLLIDPYFSGTKLIWLNENDQRVRAAIATGDAYFGTVDSWLLYRLTKGAAHCTDYTNASRTMLLNLSALEWDPDLIETFGLQGLHLPQLRPSASDFGATDFDGLLDKPIPVLSMIGDSHAAAVGEGCLSPGVAKATMGTGSSIMMNVGAETREPEHGLVSTLCFATDERVDYALEGIIISAGSTPAFLKEKLNLFGDFAQAEQAFTEYDNGGVFVIPAFSGIGCPHWKYPGGAQIVGLNFSTSWQHVARAAYESIVYQIKDVITVMEQAAEVPLRELYLDGGLVQRPFLLQYLSDALNRPVSTLVLSEISAAGAAALASYKAGLIDSLEAYQAKRVVGRRVEPGNGVQAAAENHTHWLKWIGRL</sequence>
<dbReference type="CDD" id="cd07769">
    <property type="entry name" value="ASKHA_NBD_FGGY_GK"/>
    <property type="match status" value="1"/>
</dbReference>
<dbReference type="PANTHER" id="PTHR10196">
    <property type="entry name" value="SUGAR KINASE"/>
    <property type="match status" value="1"/>
</dbReference>
<evidence type="ECO:0000256" key="3">
    <source>
        <dbReference type="ARBA" id="ARBA00022741"/>
    </source>
</evidence>
<name>A0AA37MJE0_9BURK</name>
<dbReference type="Pfam" id="PF02782">
    <property type="entry name" value="FGGY_C"/>
    <property type="match status" value="1"/>
</dbReference>
<dbReference type="Pfam" id="PF00370">
    <property type="entry name" value="FGGY_N"/>
    <property type="match status" value="1"/>
</dbReference>
<dbReference type="PANTHER" id="PTHR10196:SF69">
    <property type="entry name" value="GLYCEROL KINASE"/>
    <property type="match status" value="1"/>
</dbReference>
<keyword evidence="2 7" id="KW-0808">Transferase</keyword>
<comment type="caution">
    <text evidence="10">The sequence shown here is derived from an EMBL/GenBank/DDBJ whole genome shotgun (WGS) entry which is preliminary data.</text>
</comment>
<reference evidence="10" key="1">
    <citation type="submission" date="2022-09" db="EMBL/GenBank/DDBJ databases">
        <title>Isolation and characterization of 3-chlorobenzoate degrading bacteria from soils in Shizuoka.</title>
        <authorList>
            <person name="Ifat A."/>
            <person name="Ogawa N."/>
            <person name="Kimbara K."/>
            <person name="Moriuchi R."/>
            <person name="Dohra H."/>
            <person name="Shintani M."/>
        </authorList>
    </citation>
    <scope>NUCLEOTIDE SEQUENCE</scope>
    <source>
        <strain evidence="10">19CS4-2</strain>
    </source>
</reference>
<keyword evidence="5" id="KW-0067">ATP-binding</keyword>
<dbReference type="EMBL" id="BPUS01000022">
    <property type="protein sequence ID" value="GJH29413.1"/>
    <property type="molecule type" value="Genomic_DNA"/>
</dbReference>
<dbReference type="AlphaFoldDB" id="A0AA37MJE0"/>
<gene>
    <name evidence="10" type="ORF">CBA19CS42_32875</name>
</gene>
<dbReference type="GO" id="GO:0019563">
    <property type="term" value="P:glycerol catabolic process"/>
    <property type="evidence" value="ECO:0007669"/>
    <property type="project" value="TreeGrafter"/>
</dbReference>
<dbReference type="PROSITE" id="PS00933">
    <property type="entry name" value="FGGY_KINASES_1"/>
    <property type="match status" value="1"/>
</dbReference>
<dbReference type="SUPFAM" id="SSF53067">
    <property type="entry name" value="Actin-like ATPase domain"/>
    <property type="match status" value="2"/>
</dbReference>
<evidence type="ECO:0000256" key="2">
    <source>
        <dbReference type="ARBA" id="ARBA00022679"/>
    </source>
</evidence>
<feature type="domain" description="Carbohydrate kinase FGGY C-terminal" evidence="9">
    <location>
        <begin position="259"/>
        <end position="446"/>
    </location>
</feature>
<dbReference type="PIRSF" id="PIRSF000538">
    <property type="entry name" value="GlpK"/>
    <property type="match status" value="1"/>
</dbReference>
<dbReference type="GO" id="GO:0005524">
    <property type="term" value="F:ATP binding"/>
    <property type="evidence" value="ECO:0007669"/>
    <property type="project" value="UniProtKB-KW"/>
</dbReference>
<dbReference type="Proteomes" id="UP001055111">
    <property type="component" value="Unassembled WGS sequence"/>
</dbReference>
<comment type="similarity">
    <text evidence="1 7">Belongs to the FGGY kinase family.</text>
</comment>
<evidence type="ECO:0000256" key="6">
    <source>
        <dbReference type="ARBA" id="ARBA00043149"/>
    </source>
</evidence>
<dbReference type="PROSITE" id="PS00445">
    <property type="entry name" value="FGGY_KINASES_2"/>
    <property type="match status" value="1"/>
</dbReference>
<dbReference type="InterPro" id="IPR018484">
    <property type="entry name" value="FGGY_N"/>
</dbReference>
<dbReference type="RefSeq" id="WP_238216720.1">
    <property type="nucleotide sequence ID" value="NZ_BPUS01000022.1"/>
</dbReference>
<dbReference type="Gene3D" id="3.30.420.40">
    <property type="match status" value="2"/>
</dbReference>
<dbReference type="InterPro" id="IPR018483">
    <property type="entry name" value="Carb_kinase_FGGY_CS"/>
</dbReference>
<proteinExistence type="inferred from homology"/>
<dbReference type="InterPro" id="IPR000577">
    <property type="entry name" value="Carb_kinase_FGGY"/>
</dbReference>
<evidence type="ECO:0000259" key="8">
    <source>
        <dbReference type="Pfam" id="PF00370"/>
    </source>
</evidence>